<dbReference type="RefSeq" id="WP_247994699.1">
    <property type="nucleotide sequence ID" value="NZ_CP096019.1"/>
</dbReference>
<evidence type="ECO:0000313" key="4">
    <source>
        <dbReference type="Proteomes" id="UP000831768"/>
    </source>
</evidence>
<feature type="domain" description="YdbS-like PH" evidence="2">
    <location>
        <begin position="82"/>
        <end position="156"/>
    </location>
</feature>
<evidence type="ECO:0000313" key="3">
    <source>
        <dbReference type="EMBL" id="UPM44042.1"/>
    </source>
</evidence>
<keyword evidence="1" id="KW-0812">Transmembrane</keyword>
<dbReference type="KEGG" id="haad:MW046_06260"/>
<proteinExistence type="predicted"/>
<dbReference type="AlphaFoldDB" id="A0A8U0A4M4"/>
<evidence type="ECO:0000259" key="2">
    <source>
        <dbReference type="Pfam" id="PF03703"/>
    </source>
</evidence>
<sequence>MSSVSALSLDAEETVHWTDHPRLVLIIPDTVVGTMLMVVGITAILVPEIATPLLSAEITPWLGVLVLPGIALPAWSYLVVVNTVFVITDRALYVKQGVFRKRVDRIRHSRVQNSSFSQGYREKIFGYGTVSVDTAGVSAAIRFYDIDNPEAVRERIDARASESGETGIPGSIEQWNAVLEEVRALRAVVESS</sequence>
<dbReference type="PANTHER" id="PTHR37938:SF1">
    <property type="entry name" value="BLL0215 PROTEIN"/>
    <property type="match status" value="1"/>
</dbReference>
<dbReference type="PANTHER" id="PTHR37938">
    <property type="entry name" value="BLL0215 PROTEIN"/>
    <property type="match status" value="1"/>
</dbReference>
<keyword evidence="4" id="KW-1185">Reference proteome</keyword>
<dbReference type="Proteomes" id="UP000831768">
    <property type="component" value="Chromosome"/>
</dbReference>
<dbReference type="GeneID" id="71927633"/>
<evidence type="ECO:0000256" key="1">
    <source>
        <dbReference type="SAM" id="Phobius"/>
    </source>
</evidence>
<keyword evidence="1" id="KW-1133">Transmembrane helix</keyword>
<name>A0A8U0A4M4_9EURY</name>
<dbReference type="InterPro" id="IPR005182">
    <property type="entry name" value="YdbS-like_PH"/>
</dbReference>
<gene>
    <name evidence="3" type="ORF">MW046_06260</name>
</gene>
<organism evidence="3 4">
    <name type="scientific">Halocatena salina</name>
    <dbReference type="NCBI Taxonomy" id="2934340"/>
    <lineage>
        <taxon>Archaea</taxon>
        <taxon>Methanobacteriati</taxon>
        <taxon>Methanobacteriota</taxon>
        <taxon>Stenosarchaea group</taxon>
        <taxon>Halobacteria</taxon>
        <taxon>Halobacteriales</taxon>
        <taxon>Natronomonadaceae</taxon>
        <taxon>Halocatena</taxon>
    </lineage>
</organism>
<feature type="transmembrane region" description="Helical" evidence="1">
    <location>
        <begin position="23"/>
        <end position="46"/>
    </location>
</feature>
<protein>
    <submittedName>
        <fullName evidence="3">PH domain-containing protein</fullName>
    </submittedName>
</protein>
<reference evidence="3" key="1">
    <citation type="submission" date="2022-04" db="EMBL/GenBank/DDBJ databases">
        <title>Halocatena sp. nov., isolated from a salt lake.</title>
        <authorList>
            <person name="Cui H.-L."/>
        </authorList>
    </citation>
    <scope>NUCLEOTIDE SEQUENCE</scope>
    <source>
        <strain evidence="3">AD-1</strain>
    </source>
</reference>
<keyword evidence="1" id="KW-0472">Membrane</keyword>
<dbReference type="EMBL" id="CP096019">
    <property type="protein sequence ID" value="UPM44042.1"/>
    <property type="molecule type" value="Genomic_DNA"/>
</dbReference>
<dbReference type="Pfam" id="PF03703">
    <property type="entry name" value="bPH_2"/>
    <property type="match status" value="1"/>
</dbReference>
<feature type="transmembrane region" description="Helical" evidence="1">
    <location>
        <begin position="58"/>
        <end position="87"/>
    </location>
</feature>
<accession>A0A8U0A4M4</accession>